<sequence>MPFPVLGYWEVRGLAQHIRSILNYLGVEYEDRRYTFGAPPEYNLESWLADKKRLGFTFPNVPYFIDDKIKITESKAILKYVARTSGPQLVPTDPKTLIILDEVEGVGSDLHRALVDVTYGRATYDSVKNSVEEKLSTLDEFLKRRKFVAGEQLTYIDFFLYEILYQFGKFGEVLEIEILKPYPSINKYINRYEALPELKESIEASANLKVHSPHATLLY</sequence>
<dbReference type="PROSITE" id="PS50404">
    <property type="entry name" value="GST_NTER"/>
    <property type="match status" value="1"/>
</dbReference>
<evidence type="ECO:0000259" key="6">
    <source>
        <dbReference type="PROSITE" id="PS50404"/>
    </source>
</evidence>
<dbReference type="InterPro" id="IPR040079">
    <property type="entry name" value="Glutathione_S-Trfase"/>
</dbReference>
<keyword evidence="9" id="KW-1185">Reference proteome</keyword>
<evidence type="ECO:0000256" key="3">
    <source>
        <dbReference type="ARBA" id="ARBA00012452"/>
    </source>
</evidence>
<comment type="caution">
    <text evidence="8">The sequence shown here is derived from an EMBL/GenBank/DDBJ whole genome shotgun (WGS) entry which is preliminary data.</text>
</comment>
<dbReference type="InterPro" id="IPR004046">
    <property type="entry name" value="GST_C"/>
</dbReference>
<dbReference type="AlphaFoldDB" id="A0A8J2PZZ5"/>
<dbReference type="SFLD" id="SFLDS00019">
    <property type="entry name" value="Glutathione_Transferase_(cytos"/>
    <property type="match status" value="1"/>
</dbReference>
<dbReference type="OrthoDB" id="414243at2759"/>
<gene>
    <name evidence="8" type="ORF">AFUS01_LOCUS44393</name>
</gene>
<feature type="domain" description="GST N-terminal" evidence="6">
    <location>
        <begin position="2"/>
        <end position="89"/>
    </location>
</feature>
<evidence type="ECO:0000313" key="9">
    <source>
        <dbReference type="Proteomes" id="UP000708208"/>
    </source>
</evidence>
<dbReference type="InterPro" id="IPR050213">
    <property type="entry name" value="GST_superfamily"/>
</dbReference>
<dbReference type="EMBL" id="CAJVCH010570450">
    <property type="protein sequence ID" value="CAG7834957.1"/>
    <property type="molecule type" value="Genomic_DNA"/>
</dbReference>
<accession>A0A8J2PZZ5</accession>
<dbReference type="PROSITE" id="PS50405">
    <property type="entry name" value="GST_CTER"/>
    <property type="match status" value="1"/>
</dbReference>
<name>A0A8J2PZZ5_9HEXA</name>
<proteinExistence type="inferred from homology"/>
<dbReference type="InterPro" id="IPR004045">
    <property type="entry name" value="Glutathione_S-Trfase_N"/>
</dbReference>
<dbReference type="InterPro" id="IPR010987">
    <property type="entry name" value="Glutathione-S-Trfase_C-like"/>
</dbReference>
<feature type="domain" description="GST C-terminal" evidence="7">
    <location>
        <begin position="93"/>
        <end position="217"/>
    </location>
</feature>
<protein>
    <recommendedName>
        <fullName evidence="3">glutathione transferase</fullName>
        <ecNumber evidence="3">2.5.1.18</ecNumber>
    </recommendedName>
</protein>
<evidence type="ECO:0000313" key="8">
    <source>
        <dbReference type="EMBL" id="CAG7834957.1"/>
    </source>
</evidence>
<evidence type="ECO:0000256" key="1">
    <source>
        <dbReference type="ARBA" id="ARBA00003701"/>
    </source>
</evidence>
<dbReference type="Pfam" id="PF14497">
    <property type="entry name" value="GST_C_3"/>
    <property type="match status" value="1"/>
</dbReference>
<dbReference type="PANTHER" id="PTHR11571:SF222">
    <property type="entry name" value="GLUTATHIONE TRANSFERASE"/>
    <property type="match status" value="1"/>
</dbReference>
<dbReference type="Proteomes" id="UP000708208">
    <property type="component" value="Unassembled WGS sequence"/>
</dbReference>
<keyword evidence="4" id="KW-0808">Transferase</keyword>
<comment type="similarity">
    <text evidence="2">Belongs to the GST superfamily. Mu family.</text>
</comment>
<dbReference type="PANTHER" id="PTHR11571">
    <property type="entry name" value="GLUTATHIONE S-TRANSFERASE"/>
    <property type="match status" value="1"/>
</dbReference>
<comment type="function">
    <text evidence="1">Conjugation of reduced glutathione to a wide number of exogenous and endogenous hydrophobic electrophiles.</text>
</comment>
<dbReference type="GO" id="GO:0006749">
    <property type="term" value="P:glutathione metabolic process"/>
    <property type="evidence" value="ECO:0007669"/>
    <property type="project" value="TreeGrafter"/>
</dbReference>
<reference evidence="8" key="1">
    <citation type="submission" date="2021-06" db="EMBL/GenBank/DDBJ databases">
        <authorList>
            <person name="Hodson N. C."/>
            <person name="Mongue J. A."/>
            <person name="Jaron S. K."/>
        </authorList>
    </citation>
    <scope>NUCLEOTIDE SEQUENCE</scope>
</reference>
<dbReference type="Pfam" id="PF02798">
    <property type="entry name" value="GST_N"/>
    <property type="match status" value="1"/>
</dbReference>
<evidence type="ECO:0000256" key="4">
    <source>
        <dbReference type="ARBA" id="ARBA00022679"/>
    </source>
</evidence>
<evidence type="ECO:0000256" key="5">
    <source>
        <dbReference type="ARBA" id="ARBA00047960"/>
    </source>
</evidence>
<dbReference type="GO" id="GO:0004364">
    <property type="term" value="F:glutathione transferase activity"/>
    <property type="evidence" value="ECO:0007669"/>
    <property type="project" value="UniProtKB-EC"/>
</dbReference>
<organism evidence="8 9">
    <name type="scientific">Allacma fusca</name>
    <dbReference type="NCBI Taxonomy" id="39272"/>
    <lineage>
        <taxon>Eukaryota</taxon>
        <taxon>Metazoa</taxon>
        <taxon>Ecdysozoa</taxon>
        <taxon>Arthropoda</taxon>
        <taxon>Hexapoda</taxon>
        <taxon>Collembola</taxon>
        <taxon>Symphypleona</taxon>
        <taxon>Sminthuridae</taxon>
        <taxon>Allacma</taxon>
    </lineage>
</organism>
<comment type="catalytic activity">
    <reaction evidence="5">
        <text>RX + glutathione = an S-substituted glutathione + a halide anion + H(+)</text>
        <dbReference type="Rhea" id="RHEA:16437"/>
        <dbReference type="ChEBI" id="CHEBI:15378"/>
        <dbReference type="ChEBI" id="CHEBI:16042"/>
        <dbReference type="ChEBI" id="CHEBI:17792"/>
        <dbReference type="ChEBI" id="CHEBI:57925"/>
        <dbReference type="ChEBI" id="CHEBI:90779"/>
        <dbReference type="EC" id="2.5.1.18"/>
    </reaction>
</comment>
<evidence type="ECO:0000256" key="2">
    <source>
        <dbReference type="ARBA" id="ARBA00005861"/>
    </source>
</evidence>
<evidence type="ECO:0000259" key="7">
    <source>
        <dbReference type="PROSITE" id="PS50405"/>
    </source>
</evidence>
<dbReference type="EC" id="2.5.1.18" evidence="3"/>